<feature type="compositionally biased region" description="Low complexity" evidence="3">
    <location>
        <begin position="18"/>
        <end position="30"/>
    </location>
</feature>
<dbReference type="RefSeq" id="WP_265687806.1">
    <property type="nucleotide sequence ID" value="NZ_JAKRRX010000058.1"/>
</dbReference>
<evidence type="ECO:0000256" key="1">
    <source>
        <dbReference type="ARBA" id="ARBA00004370"/>
    </source>
</evidence>
<gene>
    <name evidence="5" type="ORF">MD483_11465</name>
</gene>
<evidence type="ECO:0000313" key="6">
    <source>
        <dbReference type="Proteomes" id="UP001155586"/>
    </source>
</evidence>
<keyword evidence="2" id="KW-0472">Membrane</keyword>
<name>A0A9X3CEW0_9VIBR</name>
<dbReference type="EMBL" id="JAKRRX010000058">
    <property type="protein sequence ID" value="MCW8334441.1"/>
    <property type="molecule type" value="Genomic_DNA"/>
</dbReference>
<feature type="domain" description="Bacterial surface antigen (D15)" evidence="4">
    <location>
        <begin position="127"/>
        <end position="373"/>
    </location>
</feature>
<evidence type="ECO:0000256" key="2">
    <source>
        <dbReference type="ARBA" id="ARBA00023136"/>
    </source>
</evidence>
<dbReference type="Proteomes" id="UP001155586">
    <property type="component" value="Unassembled WGS sequence"/>
</dbReference>
<accession>A0A9X3CEW0</accession>
<proteinExistence type="predicted"/>
<evidence type="ECO:0000259" key="4">
    <source>
        <dbReference type="Pfam" id="PF01103"/>
    </source>
</evidence>
<evidence type="ECO:0000256" key="3">
    <source>
        <dbReference type="SAM" id="MobiDB-lite"/>
    </source>
</evidence>
<dbReference type="InterPro" id="IPR000184">
    <property type="entry name" value="Bac_surfAg_D15"/>
</dbReference>
<keyword evidence="6" id="KW-1185">Reference proteome</keyword>
<comment type="caution">
    <text evidence="5">The sequence shown here is derived from an EMBL/GenBank/DDBJ whole genome shotgun (WGS) entry which is preliminary data.</text>
</comment>
<dbReference type="GO" id="GO:0019867">
    <property type="term" value="C:outer membrane"/>
    <property type="evidence" value="ECO:0007669"/>
    <property type="project" value="InterPro"/>
</dbReference>
<evidence type="ECO:0000313" key="5">
    <source>
        <dbReference type="EMBL" id="MCW8334441.1"/>
    </source>
</evidence>
<organism evidence="5 6">
    <name type="scientific">Vibrio paucivorans</name>
    <dbReference type="NCBI Taxonomy" id="2829489"/>
    <lineage>
        <taxon>Bacteria</taxon>
        <taxon>Pseudomonadati</taxon>
        <taxon>Pseudomonadota</taxon>
        <taxon>Gammaproteobacteria</taxon>
        <taxon>Vibrionales</taxon>
        <taxon>Vibrionaceae</taxon>
        <taxon>Vibrio</taxon>
    </lineage>
</organism>
<protein>
    <submittedName>
        <fullName evidence="5">BamA/TamA family outer membrane protein</fullName>
    </submittedName>
</protein>
<dbReference type="Gene3D" id="2.40.160.50">
    <property type="entry name" value="membrane protein fhac: a member of the omp85/tpsb transporter family"/>
    <property type="match status" value="1"/>
</dbReference>
<comment type="subcellular location">
    <subcellularLocation>
        <location evidence="1">Membrane</location>
    </subcellularLocation>
</comment>
<feature type="compositionally biased region" description="Polar residues" evidence="3">
    <location>
        <begin position="1"/>
        <end position="17"/>
    </location>
</feature>
<feature type="region of interest" description="Disordered" evidence="3">
    <location>
        <begin position="1"/>
        <end position="36"/>
    </location>
</feature>
<dbReference type="AlphaFoldDB" id="A0A9X3CEW0"/>
<sequence length="373" mass="42086">MASHEQASSTSAINTGDSNFNQNNRNTSSNDMTSFLGGPAYTPEQGFLLAVGGLYSFKTSPAQSQLQRSSVSAFVTSNYVNGAISYGAQVRHNLYWDNNKLMLAGQLNIGVDQSKHYWGIGEQAAKEVELGDDTLYRSNSINYEGRLFKQFENNWYVGPLVSLNYFDVTSPPSTGFEDDNFLTYQNVRFTFGIGAAIKYDTRDIEVNARDGSLFQAEFLTFNDKLLSELSYHKFNLDFRTYHDFDNGNVLALLANYQQSFGDTPYFDMPEIGGAFSMRGLYQGRYRDEIATEITTEYRYTFKENSTGKLSRHGVTFWTGLASVSDQAKDIYSNLIGTMGIGYRYELQPRMNLRLDLGFSKHGSGFYFNFTEAF</sequence>
<dbReference type="Pfam" id="PF01103">
    <property type="entry name" value="Omp85"/>
    <property type="match status" value="1"/>
</dbReference>
<reference evidence="5" key="1">
    <citation type="submission" date="2022-02" db="EMBL/GenBank/DDBJ databases">
        <title>Vibrio sp. nov., a new bacterium isolated from Bohai sea, China.</title>
        <authorList>
            <person name="Yuan Y."/>
        </authorList>
    </citation>
    <scope>NUCLEOTIDE SEQUENCE</scope>
    <source>
        <strain evidence="5">DBSS07</strain>
    </source>
</reference>